<sequence length="180" mass="21083">MRGKKRKFLLGMILILFSVLIVHLISYKYLIVPYQIRELNENMVIDDIPYKIGDKMDNLDLDILNVGGWENSNLYGYIISYYNENIGEVIFTGYPDYSDEYRFTLFRTRHNNLSLFGIEVGSNASEASAILKKRGYKEEHNRLYVKGKIKIGFQYDLKGIIIELDVDLKSSDWFHKGNYK</sequence>
<organism evidence="1 2">
    <name type="scientific">Anaerocolumna cellulosilytica</name>
    <dbReference type="NCBI Taxonomy" id="433286"/>
    <lineage>
        <taxon>Bacteria</taxon>
        <taxon>Bacillati</taxon>
        <taxon>Bacillota</taxon>
        <taxon>Clostridia</taxon>
        <taxon>Lachnospirales</taxon>
        <taxon>Lachnospiraceae</taxon>
        <taxon>Anaerocolumna</taxon>
    </lineage>
</organism>
<dbReference type="EMBL" id="AP023367">
    <property type="protein sequence ID" value="BCJ94383.1"/>
    <property type="molecule type" value="Genomic_DNA"/>
</dbReference>
<evidence type="ECO:0000313" key="1">
    <source>
        <dbReference type="EMBL" id="BCJ94383.1"/>
    </source>
</evidence>
<keyword evidence="2" id="KW-1185">Reference proteome</keyword>
<reference evidence="1 2" key="1">
    <citation type="journal article" date="2016" name="Int. J. Syst. Evol. Microbiol.">
        <title>Descriptions of Anaerotaenia torta gen. nov., sp. nov. and Anaerocolumna cellulosilytica gen. nov., sp. nov. isolated from a methanogenic reactor of cattle waste.</title>
        <authorList>
            <person name="Uek A."/>
            <person name="Ohtaki Y."/>
            <person name="Kaku N."/>
            <person name="Ueki K."/>
        </authorList>
    </citation>
    <scope>NUCLEOTIDE SEQUENCE [LARGE SCALE GENOMIC DNA]</scope>
    <source>
        <strain evidence="1 2">SN021</strain>
    </source>
</reference>
<dbReference type="KEGG" id="acel:acsn021_19520"/>
<dbReference type="RefSeq" id="WP_184091000.1">
    <property type="nucleotide sequence ID" value="NZ_AP023367.1"/>
</dbReference>
<protein>
    <submittedName>
        <fullName evidence="1">Uncharacterized protein</fullName>
    </submittedName>
</protein>
<name>A0A6S6QSR1_9FIRM</name>
<accession>A0A6S6QSR1</accession>
<evidence type="ECO:0000313" key="2">
    <source>
        <dbReference type="Proteomes" id="UP000515561"/>
    </source>
</evidence>
<proteinExistence type="predicted"/>
<gene>
    <name evidence="1" type="ORF">acsn021_19520</name>
</gene>
<dbReference type="AlphaFoldDB" id="A0A6S6QSR1"/>
<dbReference type="Proteomes" id="UP000515561">
    <property type="component" value="Chromosome"/>
</dbReference>